<name>A0A6A6VXL7_9PEZI</name>
<feature type="region of interest" description="Disordered" evidence="1">
    <location>
        <begin position="221"/>
        <end position="253"/>
    </location>
</feature>
<feature type="transmembrane region" description="Helical" evidence="2">
    <location>
        <begin position="21"/>
        <end position="45"/>
    </location>
</feature>
<dbReference type="GO" id="GO:0000139">
    <property type="term" value="C:Golgi membrane"/>
    <property type="evidence" value="ECO:0007669"/>
    <property type="project" value="TreeGrafter"/>
</dbReference>
<dbReference type="EMBL" id="ML996580">
    <property type="protein sequence ID" value="KAF2754434.1"/>
    <property type="molecule type" value="Genomic_DNA"/>
</dbReference>
<protein>
    <submittedName>
        <fullName evidence="3">DUF1753-domain-containing protein</fullName>
    </submittedName>
</protein>
<keyword evidence="2" id="KW-0472">Membrane</keyword>
<dbReference type="InterPro" id="IPR013862">
    <property type="entry name" value="Kei1"/>
</dbReference>
<feature type="compositionally biased region" description="Polar residues" evidence="1">
    <location>
        <begin position="296"/>
        <end position="306"/>
    </location>
</feature>
<dbReference type="GO" id="GO:0070917">
    <property type="term" value="F:inositol phosphoceramide synthase regulator activity"/>
    <property type="evidence" value="ECO:0007669"/>
    <property type="project" value="InterPro"/>
</dbReference>
<feature type="transmembrane region" description="Helical" evidence="2">
    <location>
        <begin position="87"/>
        <end position="111"/>
    </location>
</feature>
<dbReference type="PANTHER" id="PTHR28077:SF1">
    <property type="entry name" value="INOSITOL PHOSPHORYLCERAMIDE SYNTHASE REGULATORY SUBUNIT KEI1"/>
    <property type="match status" value="1"/>
</dbReference>
<dbReference type="GO" id="GO:0006673">
    <property type="term" value="P:inositol phosphoceramide metabolic process"/>
    <property type="evidence" value="ECO:0007669"/>
    <property type="project" value="InterPro"/>
</dbReference>
<accession>A0A6A6VXL7</accession>
<dbReference type="OrthoDB" id="3338076at2759"/>
<feature type="compositionally biased region" description="Low complexity" evidence="1">
    <location>
        <begin position="221"/>
        <end position="238"/>
    </location>
</feature>
<organism evidence="3 4">
    <name type="scientific">Pseudovirgaria hyperparasitica</name>
    <dbReference type="NCBI Taxonomy" id="470096"/>
    <lineage>
        <taxon>Eukaryota</taxon>
        <taxon>Fungi</taxon>
        <taxon>Dikarya</taxon>
        <taxon>Ascomycota</taxon>
        <taxon>Pezizomycotina</taxon>
        <taxon>Dothideomycetes</taxon>
        <taxon>Dothideomycetes incertae sedis</taxon>
        <taxon>Acrospermales</taxon>
        <taxon>Acrospermaceae</taxon>
        <taxon>Pseudovirgaria</taxon>
    </lineage>
</organism>
<dbReference type="AlphaFoldDB" id="A0A6A6VXL7"/>
<dbReference type="RefSeq" id="XP_033596885.1">
    <property type="nucleotide sequence ID" value="XM_033748480.1"/>
</dbReference>
<feature type="transmembrane region" description="Helical" evidence="2">
    <location>
        <begin position="187"/>
        <end position="210"/>
    </location>
</feature>
<keyword evidence="2" id="KW-1133">Transmembrane helix</keyword>
<evidence type="ECO:0000256" key="1">
    <source>
        <dbReference type="SAM" id="MobiDB-lite"/>
    </source>
</evidence>
<feature type="transmembrane region" description="Helical" evidence="2">
    <location>
        <begin position="57"/>
        <end position="75"/>
    </location>
</feature>
<dbReference type="Pfam" id="PF08552">
    <property type="entry name" value="Kei1"/>
    <property type="match status" value="1"/>
</dbReference>
<keyword evidence="4" id="KW-1185">Reference proteome</keyword>
<proteinExistence type="predicted"/>
<reference evidence="3" key="1">
    <citation type="journal article" date="2020" name="Stud. Mycol.">
        <title>101 Dothideomycetes genomes: a test case for predicting lifestyles and emergence of pathogens.</title>
        <authorList>
            <person name="Haridas S."/>
            <person name="Albert R."/>
            <person name="Binder M."/>
            <person name="Bloem J."/>
            <person name="Labutti K."/>
            <person name="Salamov A."/>
            <person name="Andreopoulos B."/>
            <person name="Baker S."/>
            <person name="Barry K."/>
            <person name="Bills G."/>
            <person name="Bluhm B."/>
            <person name="Cannon C."/>
            <person name="Castanera R."/>
            <person name="Culley D."/>
            <person name="Daum C."/>
            <person name="Ezra D."/>
            <person name="Gonzalez J."/>
            <person name="Henrissat B."/>
            <person name="Kuo A."/>
            <person name="Liang C."/>
            <person name="Lipzen A."/>
            <person name="Lutzoni F."/>
            <person name="Magnuson J."/>
            <person name="Mondo S."/>
            <person name="Nolan M."/>
            <person name="Ohm R."/>
            <person name="Pangilinan J."/>
            <person name="Park H.-J."/>
            <person name="Ramirez L."/>
            <person name="Alfaro M."/>
            <person name="Sun H."/>
            <person name="Tritt A."/>
            <person name="Yoshinaga Y."/>
            <person name="Zwiers L.-H."/>
            <person name="Turgeon B."/>
            <person name="Goodwin S."/>
            <person name="Spatafora J."/>
            <person name="Crous P."/>
            <person name="Grigoriev I."/>
        </authorList>
    </citation>
    <scope>NUCLEOTIDE SEQUENCE</scope>
    <source>
        <strain evidence="3">CBS 121739</strain>
    </source>
</reference>
<evidence type="ECO:0000313" key="4">
    <source>
        <dbReference type="Proteomes" id="UP000799437"/>
    </source>
</evidence>
<feature type="region of interest" description="Disordered" evidence="1">
    <location>
        <begin position="288"/>
        <end position="335"/>
    </location>
</feature>
<gene>
    <name evidence="3" type="ORF">EJ05DRAFT_513917</name>
</gene>
<evidence type="ECO:0000256" key="2">
    <source>
        <dbReference type="SAM" id="Phobius"/>
    </source>
</evidence>
<evidence type="ECO:0000313" key="3">
    <source>
        <dbReference type="EMBL" id="KAF2754434.1"/>
    </source>
</evidence>
<sequence>MISLPEMPRPKTFLHIMSLRSGAELITLTILINKVSGFYGLLAILTGLELSTTQLTMYLYSVGALILTIYLFPFIRTGSPLQCMALAYFYVIDSIINAAYTVAFGVAWFLVLANHPEDSAGKAPGSGTIDKTAGFTSPGPEINASEVDVVPVPKPGMQPGVDAATFAHGVTDAPAGLGNAVFQSGSIMSVSAIAFLWAIRIYFIVIMLAYARTVLRQHIATTSSTSSWGSAGTGTDSSKGTMAENPFEDHREEGLGWKGKLGRAMLRAGPKYWLGAAEDEQWTKSVSTRFNRKHNNNNLSVDTNATGERERRRRSGTGPPAPPPMPPFVNNTETR</sequence>
<dbReference type="GO" id="GO:0070916">
    <property type="term" value="C:inositol phosphoceramide synthase complex"/>
    <property type="evidence" value="ECO:0007669"/>
    <property type="project" value="TreeGrafter"/>
</dbReference>
<dbReference type="Proteomes" id="UP000799437">
    <property type="component" value="Unassembled WGS sequence"/>
</dbReference>
<dbReference type="GeneID" id="54489534"/>
<dbReference type="PANTHER" id="PTHR28077">
    <property type="entry name" value="INOSITOL PHOSPHORYLCERAMIDE SYNTHASE REGULATORY SUBUNIT KEI1"/>
    <property type="match status" value="1"/>
</dbReference>
<keyword evidence="2" id="KW-0812">Transmembrane</keyword>